<dbReference type="PANTHER" id="PTHR14950">
    <property type="entry name" value="DICER-RELATED"/>
    <property type="match status" value="1"/>
</dbReference>
<dbReference type="FunFam" id="3.40.50.300:FF:000628">
    <property type="entry name" value="Endoribonuclease Dicer"/>
    <property type="match status" value="1"/>
</dbReference>
<evidence type="ECO:0000259" key="17">
    <source>
        <dbReference type="PROSITE" id="PS50821"/>
    </source>
</evidence>
<dbReference type="InterPro" id="IPR014001">
    <property type="entry name" value="Helicase_ATP-bd"/>
</dbReference>
<dbReference type="Gene3D" id="1.10.1520.10">
    <property type="entry name" value="Ribonuclease III domain"/>
    <property type="match status" value="1"/>
</dbReference>
<dbReference type="SMART" id="SM00490">
    <property type="entry name" value="HELICc"/>
    <property type="match status" value="1"/>
</dbReference>
<dbReference type="SUPFAM" id="SSF52540">
    <property type="entry name" value="P-loop containing nucleoside triphosphate hydrolases"/>
    <property type="match status" value="1"/>
</dbReference>
<comment type="cofactor">
    <cofactor evidence="1">
        <name>Mn(2+)</name>
        <dbReference type="ChEBI" id="CHEBI:29035"/>
    </cofactor>
</comment>
<keyword evidence="4" id="KW-0479">Metal-binding</keyword>
<dbReference type="InterPro" id="IPR000999">
    <property type="entry name" value="RNase_III_dom"/>
</dbReference>
<feature type="non-terminal residue" evidence="21">
    <location>
        <position position="1233"/>
    </location>
</feature>
<evidence type="ECO:0000313" key="22">
    <source>
        <dbReference type="Proteomes" id="UP000326759"/>
    </source>
</evidence>
<dbReference type="PROSITE" id="PS50821">
    <property type="entry name" value="PAZ"/>
    <property type="match status" value="1"/>
</dbReference>
<dbReference type="Pfam" id="PF04851">
    <property type="entry name" value="ResIII"/>
    <property type="match status" value="1"/>
</dbReference>
<dbReference type="Gene3D" id="3.40.50.300">
    <property type="entry name" value="P-loop containing nucleotide triphosphate hydrolases"/>
    <property type="match status" value="2"/>
</dbReference>
<dbReference type="InterPro" id="IPR036085">
    <property type="entry name" value="PAZ_dom_sf"/>
</dbReference>
<feature type="domain" description="Dicer dsRNA-binding fold" evidence="20">
    <location>
        <begin position="579"/>
        <end position="670"/>
    </location>
</feature>
<dbReference type="Pfam" id="PF00636">
    <property type="entry name" value="Ribonuclease_3"/>
    <property type="match status" value="1"/>
</dbReference>
<dbReference type="GO" id="GO:0030422">
    <property type="term" value="P:siRNA processing"/>
    <property type="evidence" value="ECO:0007669"/>
    <property type="project" value="UniProtKB-ARBA"/>
</dbReference>
<keyword evidence="22" id="KW-1185">Reference proteome</keyword>
<dbReference type="GO" id="GO:0003677">
    <property type="term" value="F:DNA binding"/>
    <property type="evidence" value="ECO:0007669"/>
    <property type="project" value="InterPro"/>
</dbReference>
<keyword evidence="11" id="KW-0460">Magnesium</keyword>
<keyword evidence="15" id="KW-0694">RNA-binding</keyword>
<dbReference type="GO" id="GO:0004525">
    <property type="term" value="F:ribonuclease III activity"/>
    <property type="evidence" value="ECO:0007669"/>
    <property type="project" value="InterPro"/>
</dbReference>
<reference evidence="21 22" key="1">
    <citation type="journal article" date="2019" name="PLoS Biol.">
        <title>Sex chromosomes control vertical transmission of feminizing Wolbachia symbionts in an isopod.</title>
        <authorList>
            <person name="Becking T."/>
            <person name="Chebbi M.A."/>
            <person name="Giraud I."/>
            <person name="Moumen B."/>
            <person name="Laverre T."/>
            <person name="Caubet Y."/>
            <person name="Peccoud J."/>
            <person name="Gilbert C."/>
            <person name="Cordaux R."/>
        </authorList>
    </citation>
    <scope>NUCLEOTIDE SEQUENCE [LARGE SCALE GENOMIC DNA]</scope>
    <source>
        <strain evidence="21">ANa2</strain>
        <tissue evidence="21">Whole body excluding digestive tract and cuticle</tissue>
    </source>
</reference>
<dbReference type="PANTHER" id="PTHR14950:SF37">
    <property type="entry name" value="ENDORIBONUCLEASE DICER"/>
    <property type="match status" value="1"/>
</dbReference>
<dbReference type="Gene3D" id="2.170.260.10">
    <property type="entry name" value="paz domain"/>
    <property type="match status" value="1"/>
</dbReference>
<evidence type="ECO:0000256" key="11">
    <source>
        <dbReference type="ARBA" id="ARBA00022842"/>
    </source>
</evidence>
<feature type="domain" description="Helicase ATP-binding" evidence="18">
    <location>
        <begin position="45"/>
        <end position="225"/>
    </location>
</feature>
<accession>A0A5N5T1W2</accession>
<keyword evidence="7" id="KW-0255">Endonuclease</keyword>
<dbReference type="SMART" id="SM00487">
    <property type="entry name" value="DEXDc"/>
    <property type="match status" value="1"/>
</dbReference>
<keyword evidence="3" id="KW-0540">Nuclease</keyword>
<organism evidence="21 22">
    <name type="scientific">Armadillidium nasatum</name>
    <dbReference type="NCBI Taxonomy" id="96803"/>
    <lineage>
        <taxon>Eukaryota</taxon>
        <taxon>Metazoa</taxon>
        <taxon>Ecdysozoa</taxon>
        <taxon>Arthropoda</taxon>
        <taxon>Crustacea</taxon>
        <taxon>Multicrustacea</taxon>
        <taxon>Malacostraca</taxon>
        <taxon>Eumalacostraca</taxon>
        <taxon>Peracarida</taxon>
        <taxon>Isopoda</taxon>
        <taxon>Oniscidea</taxon>
        <taxon>Crinocheta</taxon>
        <taxon>Armadillidiidae</taxon>
        <taxon>Armadillidium</taxon>
    </lineage>
</organism>
<dbReference type="InterPro" id="IPR038248">
    <property type="entry name" value="Dicer_dimer_sf"/>
</dbReference>
<dbReference type="PROSITE" id="PS51327">
    <property type="entry name" value="DICER_DSRBF"/>
    <property type="match status" value="1"/>
</dbReference>
<evidence type="ECO:0000256" key="4">
    <source>
        <dbReference type="ARBA" id="ARBA00022723"/>
    </source>
</evidence>
<dbReference type="GO" id="GO:0003723">
    <property type="term" value="F:RNA binding"/>
    <property type="evidence" value="ECO:0007669"/>
    <property type="project" value="UniProtKB-UniRule"/>
</dbReference>
<dbReference type="SUPFAM" id="SSF69065">
    <property type="entry name" value="RNase III domain-like"/>
    <property type="match status" value="1"/>
</dbReference>
<feature type="domain" description="PAZ" evidence="17">
    <location>
        <begin position="842"/>
        <end position="963"/>
    </location>
</feature>
<protein>
    <submittedName>
        <fullName evidence="21">Endoribonuclease Dicer</fullName>
    </submittedName>
</protein>
<evidence type="ECO:0000256" key="8">
    <source>
        <dbReference type="ARBA" id="ARBA00022801"/>
    </source>
</evidence>
<dbReference type="CDD" id="cd00593">
    <property type="entry name" value="RIBOc"/>
    <property type="match status" value="1"/>
</dbReference>
<evidence type="ECO:0000256" key="9">
    <source>
        <dbReference type="ARBA" id="ARBA00022806"/>
    </source>
</evidence>
<evidence type="ECO:0000256" key="2">
    <source>
        <dbReference type="ARBA" id="ARBA00001946"/>
    </source>
</evidence>
<evidence type="ECO:0000259" key="20">
    <source>
        <dbReference type="PROSITE" id="PS51327"/>
    </source>
</evidence>
<keyword evidence="6" id="KW-0547">Nucleotide-binding</keyword>
<dbReference type="Pfam" id="PF00271">
    <property type="entry name" value="Helicase_C"/>
    <property type="match status" value="1"/>
</dbReference>
<evidence type="ECO:0000256" key="7">
    <source>
        <dbReference type="ARBA" id="ARBA00022759"/>
    </source>
</evidence>
<keyword evidence="10" id="KW-0067">ATP-binding</keyword>
<evidence type="ECO:0000256" key="14">
    <source>
        <dbReference type="ARBA" id="ARBA00035116"/>
    </source>
</evidence>
<dbReference type="SUPFAM" id="SSF101690">
    <property type="entry name" value="PAZ domain"/>
    <property type="match status" value="1"/>
</dbReference>
<evidence type="ECO:0000259" key="16">
    <source>
        <dbReference type="PROSITE" id="PS50142"/>
    </source>
</evidence>
<comment type="similarity">
    <text evidence="14 15">Belongs to the helicase family. Dicer subfamily.</text>
</comment>
<evidence type="ECO:0000256" key="5">
    <source>
        <dbReference type="ARBA" id="ARBA00022737"/>
    </source>
</evidence>
<keyword evidence="12" id="KW-0943">RNA-mediated gene silencing</keyword>
<evidence type="ECO:0000256" key="12">
    <source>
        <dbReference type="ARBA" id="ARBA00023158"/>
    </source>
</evidence>
<keyword evidence="13" id="KW-0464">Manganese</keyword>
<dbReference type="Gene3D" id="3.30.160.380">
    <property type="entry name" value="Dicer dimerisation domain"/>
    <property type="match status" value="1"/>
</dbReference>
<dbReference type="InterPro" id="IPR003100">
    <property type="entry name" value="PAZ_dom"/>
</dbReference>
<evidence type="ECO:0000256" key="1">
    <source>
        <dbReference type="ARBA" id="ARBA00001936"/>
    </source>
</evidence>
<evidence type="ECO:0000259" key="19">
    <source>
        <dbReference type="PROSITE" id="PS51194"/>
    </source>
</evidence>
<sequence length="1233" mass="142380">MDIYDYNFFEDEESTSSSDYEDQELPLANGESVNNFTPRSYQVELFEYAKARNSILVLGTGSGKTFISILLIKELAETIRGKLDEGAKRTVFLVNTVPLVYQQSEAIRRHTGYSVGHYEGSMNVDLWSEERWKEELNKHEVLVMVAQIFKDLLLHKFISLNQVNLLILDECHHATGNHPMREIMREYNSLKFHEYEVPRVMGLTACVLHGKCQAKKVDGYMKKLEEDLDCVLITSKDQETVLNFTTKPQEIIITCENSTYSDEYSFLINRLNEIKVKILKEVGKCPQILQPKLKKFVSREIGGIIKDLCIIEAKDLGEYILPEAISLQAEYLRETEAETYQEQEIFKALGLELENVLSTYNVNHDNILRFVSGKVKRLIEIFKNARRNCDKDEVVALVFVTRRNTAKILCSLLSKLKNTFEEISYLKPECVVGGTFNVRNDLKTNEEILKQKQTIENFRKGICNVVVSTSVLEEGIDIRKCNFVIRFNAASNFRAYVQSLGRARAVPSYFLTLAYVDEFKEVCESRECYLAIRRYLMTHCFNRECPDVEIARNNFLEDEIEPPFTPYGAAGPKITFNSAIQLVNRYCGSLPQDKFTKLSVICKKYKRDEMYFAELTLPMNSPFRTTIKGKPMNNYDDAKKSAALELCKRLFRHQLLDKNLLPIKSKADAEDKAKKYLNIPEETIKKGLPQPGTKKRRQVYKRGVCLPFKSGESFYMYKAYFQHLNMVKDELLIDSDLQTTQIGFLCGGKLNCSSFPLYSKKWGEVNIIVQFIKVFWSKYELPLDDIKKYHEKASTIFFNINTNIMLYNHSEAGHSVYYVPLTKKDKIDLTVLSKVNDVEMKAFEEEPKNNCLKPLKHFNFEIEKYANGVVVPLYRSPEVFYTLDIIWDESPLTEFPEAKKEYPTYKDYYLKRYNASVGNDDQPLLECKHFSKEFNYLEMTDPSSKNINSKHPKFIPELCLVIPLAASVCCQILCMASILHRVNGLQLEQEIYESVGYQCTEREKELFTSQPLEYKCVEELVQYYMRYNCKNLCLRLQNINTMSIFPGMILQALTPLHTKESFNLERLEILGDSFLKYSVGNYLYCKEVMSHEGTLTIERSNIVANKTLYTLAKAKGLDESFQGVMLEPSTAAPPGFYVKKEIEKQLKEENVNPKDWISYPKSALGKCEEVYNPWTEQLIPDKNLADSVEALIGVYLLCGGENAARHFMKWLGFEFIDEVRLPYFQGNNFVLGI</sequence>
<dbReference type="InterPro" id="IPR006935">
    <property type="entry name" value="Helicase/UvrB_N"/>
</dbReference>
<dbReference type="GO" id="GO:0004386">
    <property type="term" value="F:helicase activity"/>
    <property type="evidence" value="ECO:0007669"/>
    <property type="project" value="UniProtKB-KW"/>
</dbReference>
<dbReference type="InterPro" id="IPR005034">
    <property type="entry name" value="Dicer_dimerisation"/>
</dbReference>
<dbReference type="CDD" id="cd18034">
    <property type="entry name" value="DEXHc_dicer"/>
    <property type="match status" value="1"/>
</dbReference>
<dbReference type="SMART" id="SM00949">
    <property type="entry name" value="PAZ"/>
    <property type="match status" value="1"/>
</dbReference>
<feature type="domain" description="RNase III" evidence="16">
    <location>
        <begin position="1048"/>
        <end position="1200"/>
    </location>
</feature>
<evidence type="ECO:0000313" key="21">
    <source>
        <dbReference type="EMBL" id="KAB7499979.1"/>
    </source>
</evidence>
<keyword evidence="8" id="KW-0378">Hydrolase</keyword>
<evidence type="ECO:0000256" key="3">
    <source>
        <dbReference type="ARBA" id="ARBA00022722"/>
    </source>
</evidence>
<evidence type="ECO:0000256" key="6">
    <source>
        <dbReference type="ARBA" id="ARBA00022741"/>
    </source>
</evidence>
<evidence type="ECO:0000256" key="10">
    <source>
        <dbReference type="ARBA" id="ARBA00022840"/>
    </source>
</evidence>
<name>A0A5N5T1W2_9CRUS</name>
<dbReference type="OrthoDB" id="416741at2759"/>
<dbReference type="EMBL" id="SEYY01015833">
    <property type="protein sequence ID" value="KAB7499979.1"/>
    <property type="molecule type" value="Genomic_DNA"/>
</dbReference>
<comment type="cofactor">
    <cofactor evidence="2">
        <name>Mg(2+)</name>
        <dbReference type="ChEBI" id="CHEBI:18420"/>
    </cofactor>
</comment>
<dbReference type="Pfam" id="PF03368">
    <property type="entry name" value="Dicer_dimer"/>
    <property type="match status" value="1"/>
</dbReference>
<dbReference type="GO" id="GO:0005524">
    <property type="term" value="F:ATP binding"/>
    <property type="evidence" value="ECO:0007669"/>
    <property type="project" value="UniProtKB-KW"/>
</dbReference>
<dbReference type="PROSITE" id="PS51194">
    <property type="entry name" value="HELICASE_CTER"/>
    <property type="match status" value="1"/>
</dbReference>
<keyword evidence="5" id="KW-0677">Repeat</keyword>
<dbReference type="AlphaFoldDB" id="A0A5N5T1W2"/>
<dbReference type="GO" id="GO:0046872">
    <property type="term" value="F:metal ion binding"/>
    <property type="evidence" value="ECO:0007669"/>
    <property type="project" value="UniProtKB-KW"/>
</dbReference>
<evidence type="ECO:0000259" key="18">
    <source>
        <dbReference type="PROSITE" id="PS51192"/>
    </source>
</evidence>
<dbReference type="Proteomes" id="UP000326759">
    <property type="component" value="Unassembled WGS sequence"/>
</dbReference>
<dbReference type="InterPro" id="IPR027417">
    <property type="entry name" value="P-loop_NTPase"/>
</dbReference>
<dbReference type="PROSITE" id="PS51192">
    <property type="entry name" value="HELICASE_ATP_BIND_1"/>
    <property type="match status" value="1"/>
</dbReference>
<evidence type="ECO:0000256" key="15">
    <source>
        <dbReference type="PROSITE-ProRule" id="PRU00657"/>
    </source>
</evidence>
<proteinExistence type="inferred from homology"/>
<dbReference type="InterPro" id="IPR001650">
    <property type="entry name" value="Helicase_C-like"/>
</dbReference>
<dbReference type="PROSITE" id="PS50142">
    <property type="entry name" value="RNASE_3_2"/>
    <property type="match status" value="1"/>
</dbReference>
<evidence type="ECO:0000256" key="13">
    <source>
        <dbReference type="ARBA" id="ARBA00023211"/>
    </source>
</evidence>
<comment type="caution">
    <text evidence="21">The sequence shown here is derived from an EMBL/GenBank/DDBJ whole genome shotgun (WGS) entry which is preliminary data.</text>
</comment>
<dbReference type="Pfam" id="PF02170">
    <property type="entry name" value="PAZ"/>
    <property type="match status" value="1"/>
</dbReference>
<feature type="domain" description="Helicase C-terminal" evidence="19">
    <location>
        <begin position="374"/>
        <end position="556"/>
    </location>
</feature>
<keyword evidence="9" id="KW-0347">Helicase</keyword>
<dbReference type="SMART" id="SM00535">
    <property type="entry name" value="RIBOc"/>
    <property type="match status" value="1"/>
</dbReference>
<gene>
    <name evidence="21" type="primary">Dicer1</name>
    <name evidence="21" type="ORF">Anas_13801</name>
</gene>
<dbReference type="InterPro" id="IPR036389">
    <property type="entry name" value="RNase_III_sf"/>
</dbReference>